<evidence type="ECO:0000256" key="10">
    <source>
        <dbReference type="ARBA" id="ARBA00022840"/>
    </source>
</evidence>
<evidence type="ECO:0000256" key="13">
    <source>
        <dbReference type="ARBA" id="ARBA00023136"/>
    </source>
</evidence>
<organism evidence="19 20">
    <name type="scientific">Pseudomonas jilinensis</name>
    <dbReference type="NCBI Taxonomy" id="2078689"/>
    <lineage>
        <taxon>Bacteria</taxon>
        <taxon>Pseudomonadati</taxon>
        <taxon>Pseudomonadota</taxon>
        <taxon>Gammaproteobacteria</taxon>
        <taxon>Pseudomonadales</taxon>
        <taxon>Pseudomonadaceae</taxon>
        <taxon>Pseudomonas</taxon>
    </lineage>
</organism>
<evidence type="ECO:0000313" key="20">
    <source>
        <dbReference type="Proteomes" id="UP000265745"/>
    </source>
</evidence>
<dbReference type="SMART" id="SM00304">
    <property type="entry name" value="HAMP"/>
    <property type="match status" value="1"/>
</dbReference>
<feature type="domain" description="Histidine kinase" evidence="17">
    <location>
        <begin position="372"/>
        <end position="569"/>
    </location>
</feature>
<dbReference type="PANTHER" id="PTHR24421:SF51">
    <property type="entry name" value="NITRATE_NITRITE SENSOR PROTEIN NARX"/>
    <property type="match status" value="1"/>
</dbReference>
<reference evidence="19 20" key="1">
    <citation type="submission" date="2018-06" db="EMBL/GenBank/DDBJ databases">
        <title>Pseudomonas jilinensis sp. nov., isolated from the production water of Jilin Oilfield in China.</title>
        <authorList>
            <person name="Wang J."/>
        </authorList>
    </citation>
    <scope>NUCLEOTIDE SEQUENCE [LARGE SCALE GENOMIC DNA]</scope>
    <source>
        <strain evidence="19 20">JS15-10A1</strain>
    </source>
</reference>
<feature type="domain" description="HAMP" evidence="18">
    <location>
        <begin position="149"/>
        <end position="201"/>
    </location>
</feature>
<dbReference type="PANTHER" id="PTHR24421">
    <property type="entry name" value="NITRATE/NITRITE SENSOR PROTEIN NARX-RELATED"/>
    <property type="match status" value="1"/>
</dbReference>
<evidence type="ECO:0000256" key="4">
    <source>
        <dbReference type="ARBA" id="ARBA00022519"/>
    </source>
</evidence>
<evidence type="ECO:0000256" key="15">
    <source>
        <dbReference type="SAM" id="Coils"/>
    </source>
</evidence>
<comment type="caution">
    <text evidence="19">The sequence shown here is derived from an EMBL/GenBank/DDBJ whole genome shotgun (WGS) entry which is preliminary data.</text>
</comment>
<evidence type="ECO:0000256" key="2">
    <source>
        <dbReference type="ARBA" id="ARBA00004429"/>
    </source>
</evidence>
<evidence type="ECO:0000256" key="5">
    <source>
        <dbReference type="ARBA" id="ARBA00022553"/>
    </source>
</evidence>
<dbReference type="InterPro" id="IPR011712">
    <property type="entry name" value="Sig_transdc_His_kin_sub3_dim/P"/>
</dbReference>
<dbReference type="PROSITE" id="PS50885">
    <property type="entry name" value="HAMP"/>
    <property type="match status" value="1"/>
</dbReference>
<dbReference type="AlphaFoldDB" id="A0A396RW71"/>
<dbReference type="InterPro" id="IPR042295">
    <property type="entry name" value="NarX-like_N_sf"/>
</dbReference>
<evidence type="ECO:0000256" key="12">
    <source>
        <dbReference type="ARBA" id="ARBA00023012"/>
    </source>
</evidence>
<comment type="catalytic activity">
    <reaction evidence="1 14">
        <text>ATP + protein L-histidine = ADP + protein N-phospho-L-histidine.</text>
        <dbReference type="EC" id="2.7.13.3"/>
    </reaction>
</comment>
<dbReference type="EC" id="2.7.13.3" evidence="14"/>
<dbReference type="GO" id="GO:0046983">
    <property type="term" value="F:protein dimerization activity"/>
    <property type="evidence" value="ECO:0007669"/>
    <property type="project" value="UniProtKB-UniRule"/>
</dbReference>
<dbReference type="CDD" id="cd19408">
    <property type="entry name" value="NarX_NarQ_sensor"/>
    <property type="match status" value="1"/>
</dbReference>
<dbReference type="InterPro" id="IPR005467">
    <property type="entry name" value="His_kinase_dom"/>
</dbReference>
<feature type="transmembrane region" description="Helical" evidence="16">
    <location>
        <begin position="122"/>
        <end position="144"/>
    </location>
</feature>
<protein>
    <recommendedName>
        <fullName evidence="14">Sensor protein</fullName>
        <ecNumber evidence="14">2.7.13.3</ecNumber>
    </recommendedName>
</protein>
<dbReference type="SUPFAM" id="SSF55874">
    <property type="entry name" value="ATPase domain of HSP90 chaperone/DNA topoisomerase II/histidine kinase"/>
    <property type="match status" value="1"/>
</dbReference>
<keyword evidence="15" id="KW-0175">Coiled coil</keyword>
<evidence type="ECO:0000256" key="6">
    <source>
        <dbReference type="ARBA" id="ARBA00022679"/>
    </source>
</evidence>
<evidence type="ECO:0000256" key="1">
    <source>
        <dbReference type="ARBA" id="ARBA00000085"/>
    </source>
</evidence>
<dbReference type="Gene3D" id="1.10.287.130">
    <property type="match status" value="1"/>
</dbReference>
<dbReference type="Pfam" id="PF02518">
    <property type="entry name" value="HATPase_c"/>
    <property type="match status" value="1"/>
</dbReference>
<sequence>MYMADALEGDAAAINQAGSLRMQAYRLALTATQGDDERLTERLQRLDDTLTSPALLLTVRRHPNSPLPERYATIVSHWAYTMRPQLADQPRDLARYLSELDAFTQELDGFVRSLQEASERKLGVIRVLQVGTLFIIVLIAFLLINRLHNNLATPLRALTAMARQIGRGNFSSRVEVAGDTELSLLARTLNQMSQELAELYAEMEQKVSDKTAELQRSNTSLQLLFNGAQMLYSQPQDPGQMMGQLLSKVQEALGSGPVSLCLNRPGEAGSHTAISSLDMLPPYYCDLPQCAACPAQANQGLLANGNRLISFAMRSGASELGTLRVEHPADQALQPWQEQLMLTLADLFAASLSLAGQGEQQARMALMEERAVIARELHDSLAQALSAQKLQLARLKRLAARGADSETLSATAGEIEQGLNAAYRQLRELLTTFRIKVNAPGLKPALHATVEEFSSNSGLDIHFSYQLDHCPLTPNEEIHCLQVVREALSNVLKHARASQCWLSLYQDRKGMIHVQIEDNGIGIGDSVSPSGHYGLTILRERAEGLHGEVSIDPREAGGTRVWLRFAPDYRRIPLRQESV</sequence>
<keyword evidence="9 14" id="KW-0418">Kinase</keyword>
<dbReference type="GO" id="GO:0000155">
    <property type="term" value="F:phosphorelay sensor kinase activity"/>
    <property type="evidence" value="ECO:0007669"/>
    <property type="project" value="UniProtKB-UniRule"/>
</dbReference>
<accession>A0A396RW71</accession>
<evidence type="ECO:0000313" key="19">
    <source>
        <dbReference type="EMBL" id="RHW20466.1"/>
    </source>
</evidence>
<keyword evidence="12 14" id="KW-0902">Two-component regulatory system</keyword>
<dbReference type="InterPro" id="IPR003660">
    <property type="entry name" value="HAMP_dom"/>
</dbReference>
<proteinExistence type="predicted"/>
<feature type="coiled-coil region" evidence="15">
    <location>
        <begin position="182"/>
        <end position="213"/>
    </location>
</feature>
<keyword evidence="3 14" id="KW-1003">Cell membrane</keyword>
<dbReference type="Gene3D" id="1.20.5.1930">
    <property type="match status" value="1"/>
</dbReference>
<evidence type="ECO:0000256" key="16">
    <source>
        <dbReference type="SAM" id="Phobius"/>
    </source>
</evidence>
<evidence type="ECO:0000256" key="14">
    <source>
        <dbReference type="PIRNR" id="PIRNR003167"/>
    </source>
</evidence>
<dbReference type="EMBL" id="QJSA01000012">
    <property type="protein sequence ID" value="RHW20466.1"/>
    <property type="molecule type" value="Genomic_DNA"/>
</dbReference>
<dbReference type="InterPro" id="IPR003594">
    <property type="entry name" value="HATPase_dom"/>
</dbReference>
<dbReference type="GO" id="GO:0005524">
    <property type="term" value="F:ATP binding"/>
    <property type="evidence" value="ECO:0007669"/>
    <property type="project" value="UniProtKB-UniRule"/>
</dbReference>
<dbReference type="CDD" id="cd06225">
    <property type="entry name" value="HAMP"/>
    <property type="match status" value="1"/>
</dbReference>
<dbReference type="SUPFAM" id="SSF158472">
    <property type="entry name" value="HAMP domain-like"/>
    <property type="match status" value="1"/>
</dbReference>
<evidence type="ECO:0000256" key="8">
    <source>
        <dbReference type="ARBA" id="ARBA00022741"/>
    </source>
</evidence>
<dbReference type="CDD" id="cd16917">
    <property type="entry name" value="HATPase_UhpB-NarQ-NarX-like"/>
    <property type="match status" value="1"/>
</dbReference>
<dbReference type="Pfam" id="PF00672">
    <property type="entry name" value="HAMP"/>
    <property type="match status" value="1"/>
</dbReference>
<evidence type="ECO:0000256" key="3">
    <source>
        <dbReference type="ARBA" id="ARBA00022475"/>
    </source>
</evidence>
<dbReference type="SMART" id="SM00387">
    <property type="entry name" value="HATPase_c"/>
    <property type="match status" value="1"/>
</dbReference>
<keyword evidence="10 14" id="KW-0067">ATP-binding</keyword>
<dbReference type="InterPro" id="IPR036890">
    <property type="entry name" value="HATPase_C_sf"/>
</dbReference>
<gene>
    <name evidence="19" type="ORF">C2846_13865</name>
</gene>
<dbReference type="PROSITE" id="PS50109">
    <property type="entry name" value="HIS_KIN"/>
    <property type="match status" value="1"/>
</dbReference>
<dbReference type="GO" id="GO:0005886">
    <property type="term" value="C:plasma membrane"/>
    <property type="evidence" value="ECO:0007669"/>
    <property type="project" value="UniProtKB-SubCell"/>
</dbReference>
<keyword evidence="7 16" id="KW-0812">Transmembrane</keyword>
<name>A0A396RW71_9PSED</name>
<dbReference type="Pfam" id="PF13675">
    <property type="entry name" value="PilJ"/>
    <property type="match status" value="1"/>
</dbReference>
<dbReference type="OrthoDB" id="9811306at2"/>
<dbReference type="PIRSF" id="PIRSF003167">
    <property type="entry name" value="STHK_NarX/NarQ"/>
    <property type="match status" value="1"/>
</dbReference>
<keyword evidence="13 14" id="KW-0472">Membrane</keyword>
<evidence type="ECO:0000259" key="17">
    <source>
        <dbReference type="PROSITE" id="PS50109"/>
    </source>
</evidence>
<evidence type="ECO:0000256" key="11">
    <source>
        <dbReference type="ARBA" id="ARBA00022989"/>
    </source>
</evidence>
<evidence type="ECO:0000259" key="18">
    <source>
        <dbReference type="PROSITE" id="PS50885"/>
    </source>
</evidence>
<dbReference type="InterPro" id="IPR016380">
    <property type="entry name" value="Sig_transdc_His_kin_NarX/NarQ"/>
</dbReference>
<evidence type="ECO:0000256" key="9">
    <source>
        <dbReference type="ARBA" id="ARBA00022777"/>
    </source>
</evidence>
<dbReference type="InterPro" id="IPR029095">
    <property type="entry name" value="NarX-like_N"/>
</dbReference>
<keyword evidence="20" id="KW-1185">Reference proteome</keyword>
<keyword evidence="11 16" id="KW-1133">Transmembrane helix</keyword>
<keyword evidence="6 14" id="KW-0808">Transferase</keyword>
<keyword evidence="5" id="KW-0597">Phosphoprotein</keyword>
<evidence type="ECO:0000256" key="7">
    <source>
        <dbReference type="ARBA" id="ARBA00022692"/>
    </source>
</evidence>
<dbReference type="Pfam" id="PF07730">
    <property type="entry name" value="HisKA_3"/>
    <property type="match status" value="1"/>
</dbReference>
<keyword evidence="8 14" id="KW-0547">Nucleotide-binding</keyword>
<dbReference type="Gene3D" id="3.30.565.10">
    <property type="entry name" value="Histidine kinase-like ATPase, C-terminal domain"/>
    <property type="match status" value="1"/>
</dbReference>
<keyword evidence="4 14" id="KW-0997">Cell inner membrane</keyword>
<dbReference type="Proteomes" id="UP000265745">
    <property type="component" value="Unassembled WGS sequence"/>
</dbReference>
<dbReference type="Gene3D" id="1.20.120.960">
    <property type="entry name" value="Histidine kinase NarX, sensor domain"/>
    <property type="match status" value="1"/>
</dbReference>
<dbReference type="InterPro" id="IPR050482">
    <property type="entry name" value="Sensor_HK_TwoCompSys"/>
</dbReference>
<comment type="subcellular location">
    <subcellularLocation>
        <location evidence="2">Cell inner membrane</location>
        <topology evidence="2">Multi-pass membrane protein</topology>
    </subcellularLocation>
</comment>